<reference evidence="2 3" key="2">
    <citation type="journal article" date="2010" name="Nucleic Acids Res.">
        <title>BeetleBase in 2010: revisions to provide comprehensive genomic information for Tribolium castaneum.</title>
        <authorList>
            <person name="Kim H.S."/>
            <person name="Murphy T."/>
            <person name="Xia J."/>
            <person name="Caragea D."/>
            <person name="Park Y."/>
            <person name="Beeman R.W."/>
            <person name="Lorenzen M.D."/>
            <person name="Butcher S."/>
            <person name="Manak J.R."/>
            <person name="Brown S.J."/>
        </authorList>
    </citation>
    <scope>GENOME REANNOTATION</scope>
    <source>
        <strain evidence="2 3">Georgia GA2</strain>
    </source>
</reference>
<reference evidence="2 3" key="1">
    <citation type="journal article" date="2008" name="Nature">
        <title>The genome of the model beetle and pest Tribolium castaneum.</title>
        <authorList>
            <consortium name="Tribolium Genome Sequencing Consortium"/>
            <person name="Richards S."/>
            <person name="Gibbs R.A."/>
            <person name="Weinstock G.M."/>
            <person name="Brown S.J."/>
            <person name="Denell R."/>
            <person name="Beeman R.W."/>
            <person name="Gibbs R."/>
            <person name="Beeman R.W."/>
            <person name="Brown S.J."/>
            <person name="Bucher G."/>
            <person name="Friedrich M."/>
            <person name="Grimmelikhuijzen C.J."/>
            <person name="Klingler M."/>
            <person name="Lorenzen M."/>
            <person name="Richards S."/>
            <person name="Roth S."/>
            <person name="Schroder R."/>
            <person name="Tautz D."/>
            <person name="Zdobnov E.M."/>
            <person name="Muzny D."/>
            <person name="Gibbs R.A."/>
            <person name="Weinstock G.M."/>
            <person name="Attaway T."/>
            <person name="Bell S."/>
            <person name="Buhay C.J."/>
            <person name="Chandrabose M.N."/>
            <person name="Chavez D."/>
            <person name="Clerk-Blankenburg K.P."/>
            <person name="Cree A."/>
            <person name="Dao M."/>
            <person name="Davis C."/>
            <person name="Chacko J."/>
            <person name="Dinh H."/>
            <person name="Dugan-Rocha S."/>
            <person name="Fowler G."/>
            <person name="Garner T.T."/>
            <person name="Garnes J."/>
            <person name="Gnirke A."/>
            <person name="Hawes A."/>
            <person name="Hernandez J."/>
            <person name="Hines S."/>
            <person name="Holder M."/>
            <person name="Hume J."/>
            <person name="Jhangiani S.N."/>
            <person name="Joshi V."/>
            <person name="Khan Z.M."/>
            <person name="Jackson L."/>
            <person name="Kovar C."/>
            <person name="Kowis A."/>
            <person name="Lee S."/>
            <person name="Lewis L.R."/>
            <person name="Margolis J."/>
            <person name="Morgan M."/>
            <person name="Nazareth L.V."/>
            <person name="Nguyen N."/>
            <person name="Okwuonu G."/>
            <person name="Parker D."/>
            <person name="Richards S."/>
            <person name="Ruiz S.J."/>
            <person name="Santibanez J."/>
            <person name="Savard J."/>
            <person name="Scherer S.E."/>
            <person name="Schneider B."/>
            <person name="Sodergren E."/>
            <person name="Tautz D."/>
            <person name="Vattahil S."/>
            <person name="Villasana D."/>
            <person name="White C.S."/>
            <person name="Wright R."/>
            <person name="Park Y."/>
            <person name="Beeman R.W."/>
            <person name="Lord J."/>
            <person name="Oppert B."/>
            <person name="Lorenzen M."/>
            <person name="Brown S."/>
            <person name="Wang L."/>
            <person name="Savard J."/>
            <person name="Tautz D."/>
            <person name="Richards S."/>
            <person name="Weinstock G."/>
            <person name="Gibbs R.A."/>
            <person name="Liu Y."/>
            <person name="Worley K."/>
            <person name="Weinstock G."/>
            <person name="Elsik C.G."/>
            <person name="Reese J.T."/>
            <person name="Elhaik E."/>
            <person name="Landan G."/>
            <person name="Graur D."/>
            <person name="Arensburger P."/>
            <person name="Atkinson P."/>
            <person name="Beeman R.W."/>
            <person name="Beidler J."/>
            <person name="Brown S.J."/>
            <person name="Demuth J.P."/>
            <person name="Drury D.W."/>
            <person name="Du Y.Z."/>
            <person name="Fujiwara H."/>
            <person name="Lorenzen M."/>
            <person name="Maselli V."/>
            <person name="Osanai M."/>
            <person name="Park Y."/>
            <person name="Robertson H.M."/>
            <person name="Tu Z."/>
            <person name="Wang J.J."/>
            <person name="Wang S."/>
            <person name="Richards S."/>
            <person name="Song H."/>
            <person name="Zhang L."/>
            <person name="Sodergren E."/>
            <person name="Werner D."/>
            <person name="Stanke M."/>
            <person name="Morgenstern B."/>
            <person name="Solovyev V."/>
            <person name="Kosarev P."/>
            <person name="Brown G."/>
            <person name="Chen H.C."/>
            <person name="Ermolaeva O."/>
            <person name="Hlavina W."/>
            <person name="Kapustin Y."/>
            <person name="Kiryutin B."/>
            <person name="Kitts P."/>
            <person name="Maglott D."/>
            <person name="Pruitt K."/>
            <person name="Sapojnikov V."/>
            <person name="Souvorov A."/>
            <person name="Mackey A.J."/>
            <person name="Waterhouse R.M."/>
            <person name="Wyder S."/>
            <person name="Zdobnov E.M."/>
            <person name="Zdobnov E.M."/>
            <person name="Wyder S."/>
            <person name="Kriventseva E.V."/>
            <person name="Kadowaki T."/>
            <person name="Bork P."/>
            <person name="Aranda M."/>
            <person name="Bao R."/>
            <person name="Beermann A."/>
            <person name="Berns N."/>
            <person name="Bolognesi R."/>
            <person name="Bonneton F."/>
            <person name="Bopp D."/>
            <person name="Brown S.J."/>
            <person name="Bucher G."/>
            <person name="Butts T."/>
            <person name="Chaumot A."/>
            <person name="Denell R.E."/>
            <person name="Ferrier D.E."/>
            <person name="Friedrich M."/>
            <person name="Gordon C.M."/>
            <person name="Jindra M."/>
            <person name="Klingler M."/>
            <person name="Lan Q."/>
            <person name="Lattorff H.M."/>
            <person name="Laudet V."/>
            <person name="von Levetsow C."/>
            <person name="Liu Z."/>
            <person name="Lutz R."/>
            <person name="Lynch J.A."/>
            <person name="da Fonseca R.N."/>
            <person name="Posnien N."/>
            <person name="Reuter R."/>
            <person name="Roth S."/>
            <person name="Savard J."/>
            <person name="Schinko J.B."/>
            <person name="Schmitt C."/>
            <person name="Schoppmeier M."/>
            <person name="Schroder R."/>
            <person name="Shippy T.D."/>
            <person name="Simonnet F."/>
            <person name="Marques-Souza H."/>
            <person name="Tautz D."/>
            <person name="Tomoyasu Y."/>
            <person name="Trauner J."/>
            <person name="Van der Zee M."/>
            <person name="Vervoort M."/>
            <person name="Wittkopp N."/>
            <person name="Wimmer E.A."/>
            <person name="Yang X."/>
            <person name="Jones A.K."/>
            <person name="Sattelle D.B."/>
            <person name="Ebert P.R."/>
            <person name="Nelson D."/>
            <person name="Scott J.G."/>
            <person name="Beeman R.W."/>
            <person name="Muthukrishnan S."/>
            <person name="Kramer K.J."/>
            <person name="Arakane Y."/>
            <person name="Beeman R.W."/>
            <person name="Zhu Q."/>
            <person name="Hogenkamp D."/>
            <person name="Dixit R."/>
            <person name="Oppert B."/>
            <person name="Jiang H."/>
            <person name="Zou Z."/>
            <person name="Marshall J."/>
            <person name="Elpidina E."/>
            <person name="Vinokurov K."/>
            <person name="Oppert C."/>
            <person name="Zou Z."/>
            <person name="Evans J."/>
            <person name="Lu Z."/>
            <person name="Zhao P."/>
            <person name="Sumathipala N."/>
            <person name="Altincicek B."/>
            <person name="Vilcinskas A."/>
            <person name="Williams M."/>
            <person name="Hultmark D."/>
            <person name="Hetru C."/>
            <person name="Jiang H."/>
            <person name="Grimmelikhuijzen C.J."/>
            <person name="Hauser F."/>
            <person name="Cazzamali G."/>
            <person name="Williamson M."/>
            <person name="Park Y."/>
            <person name="Li B."/>
            <person name="Tanaka Y."/>
            <person name="Predel R."/>
            <person name="Neupert S."/>
            <person name="Schachtner J."/>
            <person name="Verleyen P."/>
            <person name="Raible F."/>
            <person name="Bork P."/>
            <person name="Friedrich M."/>
            <person name="Walden K.K."/>
            <person name="Robertson H.M."/>
            <person name="Angeli S."/>
            <person name="Foret S."/>
            <person name="Bucher G."/>
            <person name="Schuetz S."/>
            <person name="Maleszka R."/>
            <person name="Wimmer E.A."/>
            <person name="Beeman R.W."/>
            <person name="Lorenzen M."/>
            <person name="Tomoyasu Y."/>
            <person name="Miller S.C."/>
            <person name="Grossmann D."/>
            <person name="Bucher G."/>
        </authorList>
    </citation>
    <scope>NUCLEOTIDE SEQUENCE [LARGE SCALE GENOMIC DNA]</scope>
    <source>
        <strain evidence="2 3">Georgia GA2</strain>
    </source>
</reference>
<sequence length="101" mass="11264">MWTEDQPAIINRFPEERQTKGSGQGNLLRWLLREVGKGKYNYGFPTGIRIAHGQTKSRPLNVTLGTLVAASATEVEMPTNVKQLLRQTSFLLIAHTQTTAL</sequence>
<feature type="region of interest" description="Disordered" evidence="1">
    <location>
        <begin position="1"/>
        <end position="23"/>
    </location>
</feature>
<keyword evidence="3" id="KW-1185">Reference proteome</keyword>
<accession>D6W869</accession>
<dbReference type="EMBL" id="KQ971307">
    <property type="protein sequence ID" value="EFA11196.1"/>
    <property type="molecule type" value="Genomic_DNA"/>
</dbReference>
<evidence type="ECO:0000313" key="2">
    <source>
        <dbReference type="EMBL" id="EFA11196.1"/>
    </source>
</evidence>
<dbReference type="Proteomes" id="UP000007266">
    <property type="component" value="Linkage group 1"/>
</dbReference>
<gene>
    <name evidence="2" type="primary">GLEAN_04804</name>
    <name evidence="2" type="ORF">TcasGA2_TC004804</name>
</gene>
<dbReference type="InParanoid" id="D6W869"/>
<dbReference type="AlphaFoldDB" id="D6W869"/>
<protein>
    <submittedName>
        <fullName evidence="2">Uncharacterized protein</fullName>
    </submittedName>
</protein>
<organism evidence="2 3">
    <name type="scientific">Tribolium castaneum</name>
    <name type="common">Red flour beetle</name>
    <dbReference type="NCBI Taxonomy" id="7070"/>
    <lineage>
        <taxon>Eukaryota</taxon>
        <taxon>Metazoa</taxon>
        <taxon>Ecdysozoa</taxon>
        <taxon>Arthropoda</taxon>
        <taxon>Hexapoda</taxon>
        <taxon>Insecta</taxon>
        <taxon>Pterygota</taxon>
        <taxon>Neoptera</taxon>
        <taxon>Endopterygota</taxon>
        <taxon>Coleoptera</taxon>
        <taxon>Polyphaga</taxon>
        <taxon>Cucujiformia</taxon>
        <taxon>Tenebrionidae</taxon>
        <taxon>Tenebrionidae incertae sedis</taxon>
        <taxon>Tribolium</taxon>
    </lineage>
</organism>
<name>D6W869_TRICA</name>
<dbReference type="HOGENOM" id="CLU_2295232_0_0_1"/>
<evidence type="ECO:0000256" key="1">
    <source>
        <dbReference type="SAM" id="MobiDB-lite"/>
    </source>
</evidence>
<proteinExistence type="predicted"/>
<evidence type="ECO:0000313" key="3">
    <source>
        <dbReference type="Proteomes" id="UP000007266"/>
    </source>
</evidence>